<evidence type="ECO:0000256" key="6">
    <source>
        <dbReference type="ARBA" id="ARBA00022801"/>
    </source>
</evidence>
<dbReference type="InterPro" id="IPR043128">
    <property type="entry name" value="Rev_trsase/Diguanyl_cyclase"/>
</dbReference>
<evidence type="ECO:0000256" key="2">
    <source>
        <dbReference type="ARBA" id="ARBA00022679"/>
    </source>
</evidence>
<evidence type="ECO:0000313" key="13">
    <source>
        <dbReference type="Proteomes" id="UP000288805"/>
    </source>
</evidence>
<name>A0A438CMN2_VITVI</name>
<dbReference type="EC" id="2.7.7.49" evidence="1"/>
<keyword evidence="7" id="KW-0695">RNA-directed DNA polymerase</keyword>
<dbReference type="Gene3D" id="3.30.70.270">
    <property type="match status" value="2"/>
</dbReference>
<feature type="compositionally biased region" description="Basic and acidic residues" evidence="8">
    <location>
        <begin position="320"/>
        <end position="335"/>
    </location>
</feature>
<sequence>MMPTHSTRAQCLVHQEGSAISTMPWLVAMELDLTVELVGARCLVQKALIKDTLVITRSQECVVHEQAIIWVMGGYARQLWAVLASCITTRKEELTPEMVGGSAIDALWEMMTRMEEVLGEWPREDDTVASWAEHTVGEIQSLMDDFKGALQSYGEDIIVLKKAVLQGSSSGPEAPSKVQVPEPKGFNGNMNAKELENFLWDMEQFFKFAHIPDGEKETLKKELKDQFLPTNTAWVAREALKRLRHTGSVKDYVKEFSSLMLDIKNMSEEDKLFNFMSRLQGWAQMELRRQRICDLPAVMAAADCLVDYKMGGTISTMQRPKSEGGKKAKAEDKTSKKSGWKKQNKKPATEGKAVEKTTKFVQQTIQMARCFICNGPHRARDCPKREKLSALVKALVNSGATHNFVATRKATRLGLKLEKDTSRIKAVNSKAQKIQGVAKNVPMQIGGLDPTSWWTDGVRRKVVLLREGLKGKKWWQGGKILKEFRDVMPVELPKKLPPRRPIDHKIELLPGKKAPAQAPYRMFPAELLELRKQLKELLDTGLIQPSRAPYGAPVLFQNKHDGSLCMCVDYRALNKVTIKNKYPILLAAELFDRLYGSYKFLVMPFGLTNVPATFCNLMNDVLFDYLDAFVVVYLDDIVVYNKTLTEHEKNLRLVFQRLRENKLYVKPEKCEFAQEEITFLGHKISADLIRMDKGKVQAIMEWPVPSLLSCGLFLAWSITTTDLDLPFEVQIDASNRALGGVLVQEGHPVAFESRKLNNAEQRYYTHKKEMMTVVHCLQQWRHYLLGSIFTVVTDNVANTFFKTQKKLRPRQARWQEFLADFKFEWLHQPGRHNTVVDALSRKEVIAYITTLSKVISNFNEKIKQAAEQDAAYSRLKQKVKEGVIRRYWLEGDLLVAKGGRWYVPADSLRKKLMLETHDAKWAGHSGEERTGTASQILLLA</sequence>
<dbReference type="Pfam" id="PF00078">
    <property type="entry name" value="RVT_1"/>
    <property type="match status" value="1"/>
</dbReference>
<evidence type="ECO:0000256" key="7">
    <source>
        <dbReference type="ARBA" id="ARBA00022918"/>
    </source>
</evidence>
<reference evidence="12 13" key="1">
    <citation type="journal article" date="2018" name="PLoS Genet.">
        <title>Population sequencing reveals clonal diversity and ancestral inbreeding in the grapevine cultivar Chardonnay.</title>
        <authorList>
            <person name="Roach M.J."/>
            <person name="Johnson D.L."/>
            <person name="Bohlmann J."/>
            <person name="van Vuuren H.J."/>
            <person name="Jones S.J."/>
            <person name="Pretorius I.S."/>
            <person name="Schmidt S.A."/>
            <person name="Borneman A.R."/>
        </authorList>
    </citation>
    <scope>NUCLEOTIDE SEQUENCE [LARGE SCALE GENOMIC DNA]</scope>
    <source>
        <strain evidence="13">cv. Chardonnay</strain>
        <tissue evidence="12">Leaf</tissue>
    </source>
</reference>
<organism evidence="12 13">
    <name type="scientific">Vitis vinifera</name>
    <name type="common">Grape</name>
    <dbReference type="NCBI Taxonomy" id="29760"/>
    <lineage>
        <taxon>Eukaryota</taxon>
        <taxon>Viridiplantae</taxon>
        <taxon>Streptophyta</taxon>
        <taxon>Embryophyta</taxon>
        <taxon>Tracheophyta</taxon>
        <taxon>Spermatophyta</taxon>
        <taxon>Magnoliopsida</taxon>
        <taxon>eudicotyledons</taxon>
        <taxon>Gunneridae</taxon>
        <taxon>Pentapetalae</taxon>
        <taxon>rosids</taxon>
        <taxon>Vitales</taxon>
        <taxon>Vitaceae</taxon>
        <taxon>Viteae</taxon>
        <taxon>Vitis</taxon>
    </lineage>
</organism>
<dbReference type="InterPro" id="IPR000477">
    <property type="entry name" value="RT_dom"/>
</dbReference>
<feature type="domain" description="Reverse transcriptase RNase H-like" evidence="11">
    <location>
        <begin position="722"/>
        <end position="821"/>
    </location>
</feature>
<dbReference type="FunFam" id="3.30.70.270:FF:000003">
    <property type="entry name" value="Transposon Ty3-G Gag-Pol polyprotein"/>
    <property type="match status" value="1"/>
</dbReference>
<keyword evidence="6" id="KW-0378">Hydrolase</keyword>
<dbReference type="PANTHER" id="PTHR37984">
    <property type="entry name" value="PROTEIN CBG26694"/>
    <property type="match status" value="1"/>
</dbReference>
<evidence type="ECO:0000256" key="4">
    <source>
        <dbReference type="ARBA" id="ARBA00022722"/>
    </source>
</evidence>
<feature type="domain" description="Retrotransposon gag" evidence="10">
    <location>
        <begin position="218"/>
        <end position="278"/>
    </location>
</feature>
<evidence type="ECO:0000256" key="3">
    <source>
        <dbReference type="ARBA" id="ARBA00022695"/>
    </source>
</evidence>
<evidence type="ECO:0000256" key="1">
    <source>
        <dbReference type="ARBA" id="ARBA00012493"/>
    </source>
</evidence>
<feature type="region of interest" description="Disordered" evidence="8">
    <location>
        <begin position="315"/>
        <end position="354"/>
    </location>
</feature>
<keyword evidence="5" id="KW-0255">Endonuclease</keyword>
<gene>
    <name evidence="12" type="primary">pol_2499</name>
    <name evidence="12" type="ORF">CK203_082151</name>
</gene>
<dbReference type="GO" id="GO:0016787">
    <property type="term" value="F:hydrolase activity"/>
    <property type="evidence" value="ECO:0007669"/>
    <property type="project" value="UniProtKB-KW"/>
</dbReference>
<dbReference type="SUPFAM" id="SSF56672">
    <property type="entry name" value="DNA/RNA polymerases"/>
    <property type="match status" value="1"/>
</dbReference>
<evidence type="ECO:0000256" key="8">
    <source>
        <dbReference type="SAM" id="MobiDB-lite"/>
    </source>
</evidence>
<dbReference type="Proteomes" id="UP000288805">
    <property type="component" value="Unassembled WGS sequence"/>
</dbReference>
<feature type="compositionally biased region" description="Basic residues" evidence="8">
    <location>
        <begin position="336"/>
        <end position="345"/>
    </location>
</feature>
<dbReference type="GO" id="GO:0004519">
    <property type="term" value="F:endonuclease activity"/>
    <property type="evidence" value="ECO:0007669"/>
    <property type="project" value="UniProtKB-KW"/>
</dbReference>
<keyword evidence="2" id="KW-0808">Transferase</keyword>
<dbReference type="Gene3D" id="2.40.70.10">
    <property type="entry name" value="Acid Proteases"/>
    <property type="match status" value="1"/>
</dbReference>
<dbReference type="InterPro" id="IPR005162">
    <property type="entry name" value="Retrotrans_gag_dom"/>
</dbReference>
<dbReference type="InterPro" id="IPR021109">
    <property type="entry name" value="Peptidase_aspartic_dom_sf"/>
</dbReference>
<dbReference type="CDD" id="cd01647">
    <property type="entry name" value="RT_LTR"/>
    <property type="match status" value="1"/>
</dbReference>
<dbReference type="Gene3D" id="3.10.20.370">
    <property type="match status" value="1"/>
</dbReference>
<dbReference type="InterPro" id="IPR043502">
    <property type="entry name" value="DNA/RNA_pol_sf"/>
</dbReference>
<evidence type="ECO:0000256" key="5">
    <source>
        <dbReference type="ARBA" id="ARBA00022759"/>
    </source>
</evidence>
<dbReference type="PANTHER" id="PTHR37984:SF5">
    <property type="entry name" value="PROTEIN NYNRIN-LIKE"/>
    <property type="match status" value="1"/>
</dbReference>
<evidence type="ECO:0000259" key="11">
    <source>
        <dbReference type="Pfam" id="PF17917"/>
    </source>
</evidence>
<dbReference type="CDD" id="cd00303">
    <property type="entry name" value="retropepsin_like"/>
    <property type="match status" value="1"/>
</dbReference>
<proteinExistence type="predicted"/>
<dbReference type="Pfam" id="PF03732">
    <property type="entry name" value="Retrotrans_gag"/>
    <property type="match status" value="1"/>
</dbReference>
<dbReference type="InterPro" id="IPR050951">
    <property type="entry name" value="Retrovirus_Pol_polyprotein"/>
</dbReference>
<dbReference type="Pfam" id="PF17917">
    <property type="entry name" value="RT_RNaseH"/>
    <property type="match status" value="1"/>
</dbReference>
<dbReference type="EMBL" id="QGNW01002172">
    <property type="protein sequence ID" value="RVW24472.1"/>
    <property type="molecule type" value="Genomic_DNA"/>
</dbReference>
<dbReference type="GO" id="GO:0003964">
    <property type="term" value="F:RNA-directed DNA polymerase activity"/>
    <property type="evidence" value="ECO:0007669"/>
    <property type="project" value="UniProtKB-KW"/>
</dbReference>
<protein>
    <recommendedName>
        <fullName evidence="1">RNA-directed DNA polymerase</fullName>
        <ecNumber evidence="1">2.7.7.49</ecNumber>
    </recommendedName>
</protein>
<dbReference type="Gene3D" id="3.10.10.10">
    <property type="entry name" value="HIV Type 1 Reverse Transcriptase, subunit A, domain 1"/>
    <property type="match status" value="2"/>
</dbReference>
<dbReference type="AlphaFoldDB" id="A0A438CMN2"/>
<evidence type="ECO:0000313" key="12">
    <source>
        <dbReference type="EMBL" id="RVW24472.1"/>
    </source>
</evidence>
<accession>A0A438CMN2</accession>
<evidence type="ECO:0000259" key="9">
    <source>
        <dbReference type="Pfam" id="PF00078"/>
    </source>
</evidence>
<keyword evidence="3" id="KW-0548">Nucleotidyltransferase</keyword>
<dbReference type="InterPro" id="IPR041373">
    <property type="entry name" value="RT_RNaseH"/>
</dbReference>
<evidence type="ECO:0000259" key="10">
    <source>
        <dbReference type="Pfam" id="PF03732"/>
    </source>
</evidence>
<comment type="caution">
    <text evidence="12">The sequence shown here is derived from an EMBL/GenBank/DDBJ whole genome shotgun (WGS) entry which is preliminary data.</text>
</comment>
<keyword evidence="4" id="KW-0540">Nuclease</keyword>
<dbReference type="CDD" id="cd09274">
    <property type="entry name" value="RNase_HI_RT_Ty3"/>
    <property type="match status" value="1"/>
</dbReference>
<feature type="domain" description="Reverse transcriptase" evidence="9">
    <location>
        <begin position="595"/>
        <end position="684"/>
    </location>
</feature>